<gene>
    <name evidence="2" type="ORF">CSKR_201159</name>
</gene>
<evidence type="ECO:0000313" key="3">
    <source>
        <dbReference type="Proteomes" id="UP000286415"/>
    </source>
</evidence>
<evidence type="ECO:0000313" key="2">
    <source>
        <dbReference type="EMBL" id="KAG5450260.1"/>
    </source>
</evidence>
<proteinExistence type="predicted"/>
<feature type="region of interest" description="Disordered" evidence="1">
    <location>
        <begin position="52"/>
        <end position="76"/>
    </location>
</feature>
<dbReference type="AlphaFoldDB" id="A0A8T1MMF6"/>
<dbReference type="EMBL" id="NIRI02000042">
    <property type="protein sequence ID" value="KAG5450260.1"/>
    <property type="molecule type" value="Genomic_DNA"/>
</dbReference>
<protein>
    <submittedName>
        <fullName evidence="2">Uncharacterized protein</fullName>
    </submittedName>
</protein>
<reference evidence="2 3" key="2">
    <citation type="journal article" date="2021" name="Genomics">
        <title>High-quality reference genome for Clonorchis sinensis.</title>
        <authorList>
            <person name="Young N.D."/>
            <person name="Stroehlein A.J."/>
            <person name="Kinkar L."/>
            <person name="Wang T."/>
            <person name="Sohn W.M."/>
            <person name="Chang B.C.H."/>
            <person name="Kaur P."/>
            <person name="Weisz D."/>
            <person name="Dudchenko O."/>
            <person name="Aiden E.L."/>
            <person name="Korhonen P.K."/>
            <person name="Gasser R.B."/>
        </authorList>
    </citation>
    <scope>NUCLEOTIDE SEQUENCE [LARGE SCALE GENOMIC DNA]</scope>
    <source>
        <strain evidence="2">Cs-k2</strain>
    </source>
</reference>
<evidence type="ECO:0000256" key="1">
    <source>
        <dbReference type="SAM" id="MobiDB-lite"/>
    </source>
</evidence>
<sequence length="132" mass="14645">KNSHAFLSHEYCLLVAAVKSKNGKRPGLCVRMARFGVPFTDTGRRTQRWDGYLNDQQSHHPPTHLDGPNGSHLSDQEPTGVVVNHLDERVESSLFLAAQPTVIRLYLLVLYITKPGNQNGSSPLNQSSVGLW</sequence>
<reference evidence="2 3" key="1">
    <citation type="journal article" date="2018" name="Biotechnol. Adv.">
        <title>Improved genomic resources and new bioinformatic workflow for the carcinogenic parasite Clonorchis sinensis: Biotechnological implications.</title>
        <authorList>
            <person name="Wang D."/>
            <person name="Korhonen P.K."/>
            <person name="Gasser R.B."/>
            <person name="Young N.D."/>
        </authorList>
    </citation>
    <scope>NUCLEOTIDE SEQUENCE [LARGE SCALE GENOMIC DNA]</scope>
    <source>
        <strain evidence="2">Cs-k2</strain>
    </source>
</reference>
<keyword evidence="3" id="KW-1185">Reference proteome</keyword>
<dbReference type="Proteomes" id="UP000286415">
    <property type="component" value="Unassembled WGS sequence"/>
</dbReference>
<organism evidence="2 3">
    <name type="scientific">Clonorchis sinensis</name>
    <name type="common">Chinese liver fluke</name>
    <dbReference type="NCBI Taxonomy" id="79923"/>
    <lineage>
        <taxon>Eukaryota</taxon>
        <taxon>Metazoa</taxon>
        <taxon>Spiralia</taxon>
        <taxon>Lophotrochozoa</taxon>
        <taxon>Platyhelminthes</taxon>
        <taxon>Trematoda</taxon>
        <taxon>Digenea</taxon>
        <taxon>Opisthorchiida</taxon>
        <taxon>Opisthorchiata</taxon>
        <taxon>Opisthorchiidae</taxon>
        <taxon>Clonorchis</taxon>
    </lineage>
</organism>
<name>A0A8T1MMF6_CLOSI</name>
<accession>A0A8T1MMF6</accession>
<feature type="non-terminal residue" evidence="2">
    <location>
        <position position="1"/>
    </location>
</feature>
<comment type="caution">
    <text evidence="2">The sequence shown here is derived from an EMBL/GenBank/DDBJ whole genome shotgun (WGS) entry which is preliminary data.</text>
</comment>